<dbReference type="InterPro" id="IPR001734">
    <property type="entry name" value="Na/solute_symporter"/>
</dbReference>
<feature type="transmembrane region" description="Helical" evidence="9">
    <location>
        <begin position="330"/>
        <end position="363"/>
    </location>
</feature>
<keyword evidence="7 9" id="KW-0472">Membrane</keyword>
<keyword evidence="3" id="KW-0813">Transport</keyword>
<evidence type="ECO:0000256" key="4">
    <source>
        <dbReference type="ARBA" id="ARBA00022475"/>
    </source>
</evidence>
<feature type="transmembrane region" description="Helical" evidence="9">
    <location>
        <begin position="194"/>
        <end position="217"/>
    </location>
</feature>
<keyword evidence="5 9" id="KW-0812">Transmembrane</keyword>
<dbReference type="PROSITE" id="PS50283">
    <property type="entry name" value="NA_SOLUT_SYMP_3"/>
    <property type="match status" value="1"/>
</dbReference>
<organism evidence="10 11">
    <name type="scientific">Candidatus Haliotispira prima</name>
    <dbReference type="NCBI Taxonomy" id="3034016"/>
    <lineage>
        <taxon>Bacteria</taxon>
        <taxon>Pseudomonadati</taxon>
        <taxon>Spirochaetota</taxon>
        <taxon>Spirochaetia</taxon>
        <taxon>Spirochaetales</taxon>
        <taxon>Spirochaetaceae</taxon>
        <taxon>Candidatus Haliotispira</taxon>
    </lineage>
</organism>
<evidence type="ECO:0000313" key="11">
    <source>
        <dbReference type="Proteomes" id="UP001228690"/>
    </source>
</evidence>
<evidence type="ECO:0000256" key="2">
    <source>
        <dbReference type="ARBA" id="ARBA00006434"/>
    </source>
</evidence>
<evidence type="ECO:0000256" key="3">
    <source>
        <dbReference type="ARBA" id="ARBA00022448"/>
    </source>
</evidence>
<dbReference type="RefSeq" id="WP_326927605.1">
    <property type="nucleotide sequence ID" value="NZ_CP123443.1"/>
</dbReference>
<keyword evidence="6 9" id="KW-1133">Transmembrane helix</keyword>
<dbReference type="PANTHER" id="PTHR48086:SF4">
    <property type="entry name" value="SODIUM_PANTOTHENATE SYMPORTER"/>
    <property type="match status" value="1"/>
</dbReference>
<feature type="transmembrane region" description="Helical" evidence="9">
    <location>
        <begin position="42"/>
        <end position="61"/>
    </location>
</feature>
<feature type="transmembrane region" description="Helical" evidence="9">
    <location>
        <begin position="123"/>
        <end position="142"/>
    </location>
</feature>
<proteinExistence type="inferred from homology"/>
<dbReference type="InterPro" id="IPR038377">
    <property type="entry name" value="Na/Glc_symporter_sf"/>
</dbReference>
<feature type="transmembrane region" description="Helical" evidence="9">
    <location>
        <begin position="275"/>
        <end position="300"/>
    </location>
</feature>
<feature type="transmembrane region" description="Helical" evidence="9">
    <location>
        <begin position="384"/>
        <end position="404"/>
    </location>
</feature>
<protein>
    <recommendedName>
        <fullName evidence="12">Sodium/pantothenate symporter</fullName>
    </recommendedName>
</protein>
<name>A0ABY8MHC1_9SPIO</name>
<evidence type="ECO:0000256" key="1">
    <source>
        <dbReference type="ARBA" id="ARBA00004141"/>
    </source>
</evidence>
<evidence type="ECO:0000256" key="6">
    <source>
        <dbReference type="ARBA" id="ARBA00022989"/>
    </source>
</evidence>
<dbReference type="PANTHER" id="PTHR48086">
    <property type="entry name" value="SODIUM/PROLINE SYMPORTER-RELATED"/>
    <property type="match status" value="1"/>
</dbReference>
<gene>
    <name evidence="10" type="ORF">P0082_00765</name>
</gene>
<keyword evidence="4" id="KW-1003">Cell membrane</keyword>
<evidence type="ECO:0000256" key="5">
    <source>
        <dbReference type="ARBA" id="ARBA00022692"/>
    </source>
</evidence>
<evidence type="ECO:0000313" key="10">
    <source>
        <dbReference type="EMBL" id="WGK69422.1"/>
    </source>
</evidence>
<comment type="similarity">
    <text evidence="2 8">Belongs to the sodium:solute symporter (SSF) (TC 2.A.21) family.</text>
</comment>
<evidence type="ECO:0008006" key="12">
    <source>
        <dbReference type="Google" id="ProtNLM"/>
    </source>
</evidence>
<dbReference type="Gene3D" id="1.20.1730.10">
    <property type="entry name" value="Sodium/glucose cotransporter"/>
    <property type="match status" value="1"/>
</dbReference>
<feature type="transmembrane region" description="Helical" evidence="9">
    <location>
        <begin position="73"/>
        <end position="92"/>
    </location>
</feature>
<dbReference type="Proteomes" id="UP001228690">
    <property type="component" value="Chromosome"/>
</dbReference>
<evidence type="ECO:0000256" key="7">
    <source>
        <dbReference type="ARBA" id="ARBA00023136"/>
    </source>
</evidence>
<feature type="transmembrane region" description="Helical" evidence="9">
    <location>
        <begin position="237"/>
        <end position="254"/>
    </location>
</feature>
<dbReference type="PROSITE" id="PS00456">
    <property type="entry name" value="NA_SOLUT_SYMP_1"/>
    <property type="match status" value="1"/>
</dbReference>
<comment type="subcellular location">
    <subcellularLocation>
        <location evidence="1">Membrane</location>
        <topology evidence="1">Multi-pass membrane protein</topology>
    </subcellularLocation>
</comment>
<feature type="transmembrane region" description="Helical" evidence="9">
    <location>
        <begin position="6"/>
        <end position="21"/>
    </location>
</feature>
<evidence type="ECO:0000256" key="9">
    <source>
        <dbReference type="SAM" id="Phobius"/>
    </source>
</evidence>
<evidence type="ECO:0000256" key="8">
    <source>
        <dbReference type="RuleBase" id="RU362091"/>
    </source>
</evidence>
<feature type="transmembrane region" description="Helical" evidence="9">
    <location>
        <begin position="162"/>
        <end position="182"/>
    </location>
</feature>
<feature type="transmembrane region" description="Helical" evidence="9">
    <location>
        <begin position="469"/>
        <end position="489"/>
    </location>
</feature>
<feature type="transmembrane region" description="Helical" evidence="9">
    <location>
        <begin position="410"/>
        <end position="433"/>
    </location>
</feature>
<accession>A0ABY8MHC1</accession>
<dbReference type="Pfam" id="PF00474">
    <property type="entry name" value="SSF"/>
    <property type="match status" value="1"/>
</dbReference>
<reference evidence="10 11" key="1">
    <citation type="submission" date="2023-04" db="EMBL/GenBank/DDBJ databases">
        <title>Spirochaete genome identified in red abalone sample constitutes a novel genus.</title>
        <authorList>
            <person name="Sharma S.P."/>
            <person name="Purcell C.M."/>
            <person name="Hyde J.R."/>
            <person name="Severin A.J."/>
        </authorList>
    </citation>
    <scope>NUCLEOTIDE SEQUENCE [LARGE SCALE GENOMIC DNA]</scope>
    <source>
        <strain evidence="10 11">SP-2023</strain>
    </source>
</reference>
<sequence length="508" mass="55075">MIAGILVYFALLIGIALYSQNRSKLSGDRALDYFLGGRKLGIIPLAMTTAATYISASSFIGGPGVVYNRGLSWVFLAAVQYPVSLLMMGVLGKQLQQLGHKHKLYDLADYIQLRYRSRLYSKFCAVLIAVVLLLGLMIAIMGGSRLLQGALGPLQGGEGLSYRNALFIFSLALAIYTLLGGFRAVVLTDILQGAWMLLTGFILLFFLWHKAGGAAGLTRFAAENPDLFRADSGGAQPLSYTINFTILVGFGMIVQPISFSRLLAFGKGKSLRKSILISMAVIGMLTFLPHFIGFLGRIVLPGLDQPDQLMGRISQLFRVPQSGYGIWGRIFSGMLVSAMLAAIMSTADSTLNTLGLTIYRHLLPRRVSSYSRRDKEGKDGERSHFLLSRLLAGAAIVLVALLALEPPKLLVVLNLYTLGTTQVALLWPVVLGMFTRRPDVRAALSSSLAGLMSYFLLNRLYPNFGGAALLPYCLLIGIVVYFGVAFYTAKCVVNHAAGGTERSSKAKS</sequence>
<dbReference type="InterPro" id="IPR018212">
    <property type="entry name" value="Na/solute_symporter_CS"/>
</dbReference>
<keyword evidence="11" id="KW-1185">Reference proteome</keyword>
<feature type="transmembrane region" description="Helical" evidence="9">
    <location>
        <begin position="440"/>
        <end position="457"/>
    </location>
</feature>
<dbReference type="InterPro" id="IPR050277">
    <property type="entry name" value="Sodium:Solute_Symporter"/>
</dbReference>
<dbReference type="EMBL" id="CP123443">
    <property type="protein sequence ID" value="WGK69422.1"/>
    <property type="molecule type" value="Genomic_DNA"/>
</dbReference>